<dbReference type="Pfam" id="PF25541">
    <property type="entry name" value="TBCA_PH"/>
    <property type="match status" value="1"/>
</dbReference>
<gene>
    <name evidence="3" type="ORF">AMELA_G00072950</name>
</gene>
<sequence length="1010" mass="114689">MESEIAFGHRQQNGMMEQDRVSQASSVVTVSSTRDKVDKKLQSFCKRSRSVQRDPNCAVVIRGWLYKKDSTGLKLWKRRWFVLSNYCLFYYKDSREECVLGSLPLPSYKIFFCSPRECKNRKYAFKVVHQGMRSYLLSADTQEDMMGWVRALSQSACMETDDLINRRCSSYHDFSQIGGSTESVNPLHVYRTHSKPSHCTLGSVDMADHRVRHKATYSSDTRTRSLSLDRTGEDHILYQGSVPSTPRSHYESRSRSPLGRIDIRPQEIHSDQLPPIPSSKITHNPLGPLPYSSASVCGFPSSPCEKEIHTLTALQGDTDMVLTCLCGCDKVLQTLSVELDLLQQDKEHAEFALDMSRIELGKGKLNEQHISQKALLQEELVTIRARMCDISQEMERVWLDYNRMESELCVFRSHLQHICNFGLAQRPERRGLSATRDCPVDGTLQTKMRKFYGLCLFLRNHAAVSHVIMRPLEGFGMDCHGWAGVGEERSLAQKQIWMMDDILSGLKPNRSRFKALMVLHTPTMFPLLHNSSFHPEESVHFGGEELEPPARPPLPLELDSTNKSTILRPGWGEPNYTLVYNPATINPHSYTNQKHTQQSQSLCLGEESDHSKQMVWRFEQKKMHNKRSRSPDYQMNMVDNPHPLTESSSVCLMRVMRAELPSALTAQRVCVEESNPEEDILNTLSYKQEEQSDNNDNVDVCVVNRESDLAMPSEQRHAKLKRVERIRERVLKSALRRSDSAHPLKFIDIGGSVNHCQRSTDSLHTDRVCIHGNIWMTESDVPEAPPSLSGIKPPATNHISTLTINNMVSEETDQSVNCSTSTNRRAEWFLSTNHWQEFIPLNIQEEELSPTNQHSDTSTNQVSELSTNQTHFRGKLNMTTSLVPMETLDQNNSDHTGRELCIYEEIQYKPPESAIEENESVVGGASTHQSNLSTNHNDDSHLSVNQHALLEVGGRENRTTREEVEKDAGSDIIISAKSKQPIYSCWNKNSVTNPSDSFLKPRVTVVSTSL</sequence>
<evidence type="ECO:0000313" key="3">
    <source>
        <dbReference type="EMBL" id="KAF4087637.1"/>
    </source>
</evidence>
<dbReference type="AlphaFoldDB" id="A0A7J6AZM7"/>
<dbReference type="InterPro" id="IPR011993">
    <property type="entry name" value="PH-like_dom_sf"/>
</dbReference>
<feature type="region of interest" description="Disordered" evidence="1">
    <location>
        <begin position="849"/>
        <end position="872"/>
    </location>
</feature>
<dbReference type="EMBL" id="JAAGNN010000006">
    <property type="protein sequence ID" value="KAF4087637.1"/>
    <property type="molecule type" value="Genomic_DNA"/>
</dbReference>
<dbReference type="SUPFAM" id="SSF50729">
    <property type="entry name" value="PH domain-like"/>
    <property type="match status" value="1"/>
</dbReference>
<feature type="domain" description="PH" evidence="2">
    <location>
        <begin position="58"/>
        <end position="157"/>
    </location>
</feature>
<dbReference type="Gene3D" id="2.30.29.30">
    <property type="entry name" value="Pleckstrin-homology domain (PH domain)/Phosphotyrosine-binding domain (PTB)"/>
    <property type="match status" value="1"/>
</dbReference>
<dbReference type="PANTHER" id="PTHR12752">
    <property type="entry name" value="PHOSPHOINOSITOL 3-PHOSPHATE-BINDING PROTEIN"/>
    <property type="match status" value="1"/>
</dbReference>
<reference evidence="3 4" key="1">
    <citation type="submission" date="2020-02" db="EMBL/GenBank/DDBJ databases">
        <title>A chromosome-scale genome assembly of the black bullhead catfish (Ameiurus melas).</title>
        <authorList>
            <person name="Wen M."/>
            <person name="Zham M."/>
            <person name="Cabau C."/>
            <person name="Klopp C."/>
            <person name="Donnadieu C."/>
            <person name="Roques C."/>
            <person name="Bouchez O."/>
            <person name="Lampietro C."/>
            <person name="Jouanno E."/>
            <person name="Herpin A."/>
            <person name="Louis A."/>
            <person name="Berthelot C."/>
            <person name="Parey E."/>
            <person name="Roest-Crollius H."/>
            <person name="Braasch I."/>
            <person name="Postlethwait J."/>
            <person name="Robinson-Rechavi M."/>
            <person name="Echchiki A."/>
            <person name="Begum T."/>
            <person name="Montfort J."/>
            <person name="Schartl M."/>
            <person name="Bobe J."/>
            <person name="Guiguen Y."/>
        </authorList>
    </citation>
    <scope>NUCLEOTIDE SEQUENCE [LARGE SCALE GENOMIC DNA]</scope>
    <source>
        <strain evidence="3">M_S1</strain>
        <tissue evidence="3">Blood</tissue>
    </source>
</reference>
<dbReference type="FunFam" id="2.30.29.30:FF:000083">
    <property type="entry name" value="Pleckstrin homology domain-containing family A member 5"/>
    <property type="match status" value="1"/>
</dbReference>
<dbReference type="PANTHER" id="PTHR12752:SF7">
    <property type="entry name" value="PLECKSTRIN HOMOLOGY DOMAIN-CONTAINING FAMILY A MEMBER 4"/>
    <property type="match status" value="1"/>
</dbReference>
<accession>A0A7J6AZM7</accession>
<dbReference type="Proteomes" id="UP000593565">
    <property type="component" value="Unassembled WGS sequence"/>
</dbReference>
<evidence type="ECO:0000259" key="2">
    <source>
        <dbReference type="PROSITE" id="PS50003"/>
    </source>
</evidence>
<name>A0A7J6AZM7_AMEME</name>
<dbReference type="CDD" id="cd13248">
    <property type="entry name" value="PH_PEPP1_2_3"/>
    <property type="match status" value="1"/>
</dbReference>
<dbReference type="SMART" id="SM00233">
    <property type="entry name" value="PH"/>
    <property type="match status" value="1"/>
</dbReference>
<protein>
    <recommendedName>
        <fullName evidence="2">PH domain-containing protein</fullName>
    </recommendedName>
</protein>
<feature type="region of interest" description="Disordered" evidence="1">
    <location>
        <begin position="622"/>
        <end position="641"/>
    </location>
</feature>
<proteinExistence type="predicted"/>
<dbReference type="PROSITE" id="PS50003">
    <property type="entry name" value="PH_DOMAIN"/>
    <property type="match status" value="1"/>
</dbReference>
<comment type="caution">
    <text evidence="3">The sequence shown here is derived from an EMBL/GenBank/DDBJ whole genome shotgun (WGS) entry which is preliminary data.</text>
</comment>
<keyword evidence="4" id="KW-1185">Reference proteome</keyword>
<organism evidence="3 4">
    <name type="scientific">Ameiurus melas</name>
    <name type="common">Black bullhead</name>
    <name type="synonym">Silurus melas</name>
    <dbReference type="NCBI Taxonomy" id="219545"/>
    <lineage>
        <taxon>Eukaryota</taxon>
        <taxon>Metazoa</taxon>
        <taxon>Chordata</taxon>
        <taxon>Craniata</taxon>
        <taxon>Vertebrata</taxon>
        <taxon>Euteleostomi</taxon>
        <taxon>Actinopterygii</taxon>
        <taxon>Neopterygii</taxon>
        <taxon>Teleostei</taxon>
        <taxon>Ostariophysi</taxon>
        <taxon>Siluriformes</taxon>
        <taxon>Ictaluridae</taxon>
        <taxon>Ameiurus</taxon>
    </lineage>
</organism>
<dbReference type="InterPro" id="IPR057971">
    <property type="entry name" value="PKHA4-7_TBCA"/>
</dbReference>
<dbReference type="InterPro" id="IPR001849">
    <property type="entry name" value="PH_domain"/>
</dbReference>
<dbReference type="InterPro" id="IPR040392">
    <property type="entry name" value="PKHA4-7_PH"/>
</dbReference>
<dbReference type="Pfam" id="PF00169">
    <property type="entry name" value="PH"/>
    <property type="match status" value="1"/>
</dbReference>
<evidence type="ECO:0000256" key="1">
    <source>
        <dbReference type="SAM" id="MobiDB-lite"/>
    </source>
</evidence>
<evidence type="ECO:0000313" key="4">
    <source>
        <dbReference type="Proteomes" id="UP000593565"/>
    </source>
</evidence>